<dbReference type="CDD" id="cd00088">
    <property type="entry name" value="HPT"/>
    <property type="match status" value="1"/>
</dbReference>
<evidence type="ECO:0000256" key="9">
    <source>
        <dbReference type="ARBA" id="ARBA00022840"/>
    </source>
</evidence>
<dbReference type="Pfam" id="PF02518">
    <property type="entry name" value="HATPase_c"/>
    <property type="match status" value="1"/>
</dbReference>
<evidence type="ECO:0000256" key="4">
    <source>
        <dbReference type="ARBA" id="ARBA00022500"/>
    </source>
</evidence>
<keyword evidence="18" id="KW-1185">Reference proteome</keyword>
<dbReference type="SMART" id="SM01231">
    <property type="entry name" value="H-kinase_dim"/>
    <property type="match status" value="1"/>
</dbReference>
<comment type="caution">
    <text evidence="17">The sequence shown here is derived from an EMBL/GenBank/DDBJ whole genome shotgun (WGS) entry which is preliminary data.</text>
</comment>
<protein>
    <recommendedName>
        <fullName evidence="3">Chemotaxis protein CheA</fullName>
        <ecNumber evidence="2">2.7.13.3</ecNumber>
    </recommendedName>
</protein>
<keyword evidence="8" id="KW-0418">Kinase</keyword>
<dbReference type="SMART" id="SM00073">
    <property type="entry name" value="HPT"/>
    <property type="match status" value="1"/>
</dbReference>
<dbReference type="SMART" id="SM00387">
    <property type="entry name" value="HATPase_c"/>
    <property type="match status" value="1"/>
</dbReference>
<dbReference type="EMBL" id="JBHRTI010000010">
    <property type="protein sequence ID" value="MFC3149306.1"/>
    <property type="molecule type" value="Genomic_DNA"/>
</dbReference>
<dbReference type="InterPro" id="IPR004358">
    <property type="entry name" value="Sig_transdc_His_kin-like_C"/>
</dbReference>
<dbReference type="InterPro" id="IPR051315">
    <property type="entry name" value="Bact_Chemotaxis_CheA"/>
</dbReference>
<dbReference type="Gene3D" id="1.20.120.160">
    <property type="entry name" value="HPT domain"/>
    <property type="match status" value="1"/>
</dbReference>
<dbReference type="InterPro" id="IPR036641">
    <property type="entry name" value="HPT_dom_sf"/>
</dbReference>
<dbReference type="SUPFAM" id="SSF47226">
    <property type="entry name" value="Histidine-containing phosphotransfer domain, HPT domain"/>
    <property type="match status" value="1"/>
</dbReference>
<feature type="domain" description="HPt" evidence="16">
    <location>
        <begin position="14"/>
        <end position="118"/>
    </location>
</feature>
<dbReference type="Pfam" id="PF01584">
    <property type="entry name" value="CheW"/>
    <property type="match status" value="1"/>
</dbReference>
<dbReference type="PROSITE" id="PS50851">
    <property type="entry name" value="CHEW"/>
    <property type="match status" value="1"/>
</dbReference>
<dbReference type="PROSITE" id="PS50894">
    <property type="entry name" value="HPT"/>
    <property type="match status" value="1"/>
</dbReference>
<dbReference type="PANTHER" id="PTHR43395">
    <property type="entry name" value="SENSOR HISTIDINE KINASE CHEA"/>
    <property type="match status" value="1"/>
</dbReference>
<dbReference type="PANTHER" id="PTHR43395:SF10">
    <property type="entry name" value="CHEMOTAXIS PROTEIN CHEA"/>
    <property type="match status" value="1"/>
</dbReference>
<feature type="region of interest" description="Disordered" evidence="13">
    <location>
        <begin position="146"/>
        <end position="170"/>
    </location>
</feature>
<comment type="function">
    <text evidence="11">Involved in the transmission of sensory signals from the chemoreceptors to the flagellar motors. CheA is autophosphorylated; it can transfer its phosphate group to either CheB or CheY.</text>
</comment>
<dbReference type="PRINTS" id="PR00344">
    <property type="entry name" value="BCTRLSENSOR"/>
</dbReference>
<keyword evidence="9" id="KW-0067">ATP-binding</keyword>
<evidence type="ECO:0000256" key="2">
    <source>
        <dbReference type="ARBA" id="ARBA00012438"/>
    </source>
</evidence>
<name>A0ABV7HCJ0_9BURK</name>
<accession>A0ABV7HCJ0</accession>
<dbReference type="Gene3D" id="2.30.30.40">
    <property type="entry name" value="SH3 Domains"/>
    <property type="match status" value="1"/>
</dbReference>
<dbReference type="SUPFAM" id="SSF47384">
    <property type="entry name" value="Homodimeric domain of signal transducing histidine kinase"/>
    <property type="match status" value="1"/>
</dbReference>
<evidence type="ECO:0000256" key="13">
    <source>
        <dbReference type="SAM" id="MobiDB-lite"/>
    </source>
</evidence>
<keyword evidence="7" id="KW-0547">Nucleotide-binding</keyword>
<evidence type="ECO:0000259" key="16">
    <source>
        <dbReference type="PROSITE" id="PS50894"/>
    </source>
</evidence>
<organism evidence="17 18">
    <name type="scientific">Piscinibacterium candidicorallinum</name>
    <dbReference type="NCBI Taxonomy" id="1793872"/>
    <lineage>
        <taxon>Bacteria</taxon>
        <taxon>Pseudomonadati</taxon>
        <taxon>Pseudomonadota</taxon>
        <taxon>Betaproteobacteria</taxon>
        <taxon>Burkholderiales</taxon>
        <taxon>Piscinibacterium</taxon>
    </lineage>
</organism>
<evidence type="ECO:0000256" key="8">
    <source>
        <dbReference type="ARBA" id="ARBA00022777"/>
    </source>
</evidence>
<feature type="compositionally biased region" description="Low complexity" evidence="13">
    <location>
        <begin position="306"/>
        <end position="330"/>
    </location>
</feature>
<dbReference type="CDD" id="cd16916">
    <property type="entry name" value="HATPase_CheA-like"/>
    <property type="match status" value="1"/>
</dbReference>
<dbReference type="Proteomes" id="UP001595556">
    <property type="component" value="Unassembled WGS sequence"/>
</dbReference>
<evidence type="ECO:0000259" key="15">
    <source>
        <dbReference type="PROSITE" id="PS50851"/>
    </source>
</evidence>
<dbReference type="RefSeq" id="WP_377305955.1">
    <property type="nucleotide sequence ID" value="NZ_CP180191.1"/>
</dbReference>
<keyword evidence="5 12" id="KW-0597">Phosphoprotein</keyword>
<dbReference type="CDD" id="cd00731">
    <property type="entry name" value="CheA_reg"/>
    <property type="match status" value="1"/>
</dbReference>
<evidence type="ECO:0000256" key="3">
    <source>
        <dbReference type="ARBA" id="ARBA00021495"/>
    </source>
</evidence>
<dbReference type="Pfam" id="PF01627">
    <property type="entry name" value="Hpt"/>
    <property type="match status" value="1"/>
</dbReference>
<evidence type="ECO:0000313" key="18">
    <source>
        <dbReference type="Proteomes" id="UP001595556"/>
    </source>
</evidence>
<evidence type="ECO:0000259" key="14">
    <source>
        <dbReference type="PROSITE" id="PS50109"/>
    </source>
</evidence>
<comment type="catalytic activity">
    <reaction evidence="1">
        <text>ATP + protein L-histidine = ADP + protein N-phospho-L-histidine.</text>
        <dbReference type="EC" id="2.7.13.3"/>
    </reaction>
</comment>
<dbReference type="InterPro" id="IPR005467">
    <property type="entry name" value="His_kinase_dom"/>
</dbReference>
<evidence type="ECO:0000313" key="17">
    <source>
        <dbReference type="EMBL" id="MFC3149306.1"/>
    </source>
</evidence>
<keyword evidence="10" id="KW-0902">Two-component regulatory system</keyword>
<evidence type="ECO:0000256" key="11">
    <source>
        <dbReference type="ARBA" id="ARBA00035100"/>
    </source>
</evidence>
<dbReference type="Gene3D" id="1.10.287.560">
    <property type="entry name" value="Histidine kinase CheA-like, homodimeric domain"/>
    <property type="match status" value="1"/>
</dbReference>
<dbReference type="InterPro" id="IPR003594">
    <property type="entry name" value="HATPase_dom"/>
</dbReference>
<reference evidence="18" key="1">
    <citation type="journal article" date="2019" name="Int. J. Syst. Evol. Microbiol.">
        <title>The Global Catalogue of Microorganisms (GCM) 10K type strain sequencing project: providing services to taxonomists for standard genome sequencing and annotation.</title>
        <authorList>
            <consortium name="The Broad Institute Genomics Platform"/>
            <consortium name="The Broad Institute Genome Sequencing Center for Infectious Disease"/>
            <person name="Wu L."/>
            <person name="Ma J."/>
        </authorList>
    </citation>
    <scope>NUCLEOTIDE SEQUENCE [LARGE SCALE GENOMIC DNA]</scope>
    <source>
        <strain evidence="18">KCTC 52168</strain>
    </source>
</reference>
<evidence type="ECO:0000256" key="1">
    <source>
        <dbReference type="ARBA" id="ARBA00000085"/>
    </source>
</evidence>
<dbReference type="InterPro" id="IPR036890">
    <property type="entry name" value="HATPase_C_sf"/>
</dbReference>
<proteinExistence type="predicted"/>
<keyword evidence="4" id="KW-0145">Chemotaxis</keyword>
<dbReference type="InterPro" id="IPR002545">
    <property type="entry name" value="CheW-lke_dom"/>
</dbReference>
<feature type="region of interest" description="Disordered" evidence="13">
    <location>
        <begin position="304"/>
        <end position="330"/>
    </location>
</feature>
<evidence type="ECO:0000256" key="5">
    <source>
        <dbReference type="ARBA" id="ARBA00022553"/>
    </source>
</evidence>
<dbReference type="Gene3D" id="3.30.565.10">
    <property type="entry name" value="Histidine kinase-like ATPase, C-terminal domain"/>
    <property type="match status" value="1"/>
</dbReference>
<evidence type="ECO:0000256" key="7">
    <source>
        <dbReference type="ARBA" id="ARBA00022741"/>
    </source>
</evidence>
<keyword evidence="6" id="KW-0808">Transferase</keyword>
<dbReference type="Pfam" id="PF02895">
    <property type="entry name" value="H-kinase_dim"/>
    <property type="match status" value="1"/>
</dbReference>
<evidence type="ECO:0000256" key="12">
    <source>
        <dbReference type="PROSITE-ProRule" id="PRU00110"/>
    </source>
</evidence>
<dbReference type="InterPro" id="IPR008207">
    <property type="entry name" value="Sig_transdc_His_kin_Hpt_dom"/>
</dbReference>
<evidence type="ECO:0000256" key="10">
    <source>
        <dbReference type="ARBA" id="ARBA00023012"/>
    </source>
</evidence>
<dbReference type="PROSITE" id="PS50109">
    <property type="entry name" value="HIS_KIN"/>
    <property type="match status" value="1"/>
</dbReference>
<feature type="domain" description="CheW-like" evidence="15">
    <location>
        <begin position="582"/>
        <end position="717"/>
    </location>
</feature>
<dbReference type="InterPro" id="IPR004105">
    <property type="entry name" value="CheA-like_dim"/>
</dbReference>
<feature type="domain" description="Histidine kinase" evidence="14">
    <location>
        <begin position="372"/>
        <end position="580"/>
    </location>
</feature>
<sequence length="717" mass="76674">MGEMTNEGANLQSGGFDLTQFYQVFFEEAGENLTSMEQLLLELDVDNADDEELNAIFRCAHSIKGGAATFGFADVAELTHQMETLLDKLRRHELGLNTSMVDTLLTSGDMLRAQLARHQGASTEVVDTAQLLADIAAHLSGQPVASAARPSSSADAPAAAPAAAAPSTAPAAPAQRTLEIVVGPLSNPAQADDLLELFKEVVDLGTMSPMDDGKVDEAGKRRFKVITKSNDADLIDLFSFHVSREQIQIVDHTEAPKCDTSTGTGIEGFGLFADVPEAGAPKAEAKDPGYGFFVDPNTLPGKAEVKPAAPAAPKASAKAESKAPAPAAAAADSTIRVSVEKVDQLINLVGELVITQAMLAQNARGLDPVEHQQMIAGLNDLERNTRDLQEAVMSVRMIPMSFVFSRFPRMVRDLTAKLGKQVELHTVGEATELDKGLIEKITDPLTHLVRNSVDHGIEKPEDRVAKGKPAQGTVTLSAQHQGGSIVIEVKDDGRGLNRDKILAKAREKGIPVADEMTDQEVWQLIFAPGFSTAEAVTDVSGRGVGMDVVKKNITSLGGTVELDSADGLGTRVSVRLPLTLAIMDGMSVGVGDEVYILPLGSVVESFQVDDKQVRTIGGSERVVEVRNEYMPVVALEELFNVPRFDWDSNGGIMVIVESEGGRVALLVDQLIGQHQIVVKNLEANYRKINHVSGATIMGDGRVALILDTISLVRRSRH</sequence>
<dbReference type="InterPro" id="IPR036061">
    <property type="entry name" value="CheW-like_dom_sf"/>
</dbReference>
<dbReference type="InterPro" id="IPR037006">
    <property type="entry name" value="CheA-like_homodim_sf"/>
</dbReference>
<dbReference type="EC" id="2.7.13.3" evidence="2"/>
<dbReference type="InterPro" id="IPR036097">
    <property type="entry name" value="HisK_dim/P_sf"/>
</dbReference>
<dbReference type="SUPFAM" id="SSF50341">
    <property type="entry name" value="CheW-like"/>
    <property type="match status" value="1"/>
</dbReference>
<dbReference type="SUPFAM" id="SSF55874">
    <property type="entry name" value="ATPase domain of HSP90 chaperone/DNA topoisomerase II/histidine kinase"/>
    <property type="match status" value="1"/>
</dbReference>
<feature type="modified residue" description="Phosphohistidine" evidence="12">
    <location>
        <position position="61"/>
    </location>
</feature>
<dbReference type="SMART" id="SM00260">
    <property type="entry name" value="CheW"/>
    <property type="match status" value="1"/>
</dbReference>
<gene>
    <name evidence="17" type="ORF">ACFOEN_16915</name>
</gene>
<evidence type="ECO:0000256" key="6">
    <source>
        <dbReference type="ARBA" id="ARBA00022679"/>
    </source>
</evidence>